<dbReference type="EMBL" id="OY569118">
    <property type="protein sequence ID" value="CAJ1003193.1"/>
    <property type="molecule type" value="Genomic_DNA"/>
</dbReference>
<keyword evidence="1" id="KW-0812">Transmembrane</keyword>
<keyword evidence="1" id="KW-0472">Membrane</keyword>
<reference evidence="2" key="1">
    <citation type="submission" date="2023-07" db="EMBL/GenBank/DDBJ databases">
        <authorList>
            <person name="Ivanov I."/>
            <person name="Teneva D."/>
            <person name="Stoikov I."/>
        </authorList>
    </citation>
    <scope>NUCLEOTIDE SEQUENCE</scope>
    <source>
        <strain evidence="2">4475</strain>
    </source>
</reference>
<protein>
    <submittedName>
        <fullName evidence="2">DUF4362 domain-containing protein</fullName>
    </submittedName>
</protein>
<evidence type="ECO:0000313" key="2">
    <source>
        <dbReference type="EMBL" id="CAJ1003193.1"/>
    </source>
</evidence>
<keyword evidence="1" id="KW-1133">Transmembrane helix</keyword>
<gene>
    <name evidence="2" type="ORF">BSPP4475_12760</name>
</gene>
<feature type="transmembrane region" description="Helical" evidence="1">
    <location>
        <begin position="6"/>
        <end position="26"/>
    </location>
</feature>
<sequence>MKRKLFFPIGLIVMALIVAGIFYFFIEKNKRYSFSEIVSIHEGDIAAVLVDSDSTTEFIRDQREIKKFMASFSKVEVSKFDEDLPFDKSCKISLINDTTVLYLIFLYDNGTIEIYDRAKRKLNQYKIRNNDFNYEEMVKRKTACGATCKQQLLAAAELS</sequence>
<keyword evidence="3" id="KW-1185">Reference proteome</keyword>
<evidence type="ECO:0000313" key="3">
    <source>
        <dbReference type="Proteomes" id="UP001189619"/>
    </source>
</evidence>
<evidence type="ECO:0000256" key="1">
    <source>
        <dbReference type="SAM" id="Phobius"/>
    </source>
</evidence>
<accession>A0AA48M8G7</accession>
<dbReference type="KEGG" id="bayd:BSPP4475_12760"/>
<organism evidence="2 3">
    <name type="scientific">Brevibacillus aydinogluensis</name>
    <dbReference type="NCBI Taxonomy" id="927786"/>
    <lineage>
        <taxon>Bacteria</taxon>
        <taxon>Bacillati</taxon>
        <taxon>Bacillota</taxon>
        <taxon>Bacilli</taxon>
        <taxon>Bacillales</taxon>
        <taxon>Paenibacillaceae</taxon>
        <taxon>Brevibacillus</taxon>
    </lineage>
</organism>
<dbReference type="AlphaFoldDB" id="A0AA48M8G7"/>
<dbReference type="Proteomes" id="UP001189619">
    <property type="component" value="Chromosome"/>
</dbReference>
<name>A0AA48M8G7_9BACL</name>
<proteinExistence type="predicted"/>
<dbReference type="RefSeq" id="WP_171566456.1">
    <property type="nucleotide sequence ID" value="NZ_OY569118.1"/>
</dbReference>